<evidence type="ECO:0000313" key="6">
    <source>
        <dbReference type="Proteomes" id="UP000182089"/>
    </source>
</evidence>
<dbReference type="InterPro" id="IPR019887">
    <property type="entry name" value="Tscrpt_reg_AsnC/Lrp_C"/>
</dbReference>
<dbReference type="PRINTS" id="PR00033">
    <property type="entry name" value="HTHASNC"/>
</dbReference>
<keyword evidence="1" id="KW-0805">Transcription regulation</keyword>
<dbReference type="SUPFAM" id="SSF54909">
    <property type="entry name" value="Dimeric alpha+beta barrel"/>
    <property type="match status" value="1"/>
</dbReference>
<accession>A0ABY1A8Y8</accession>
<keyword evidence="2" id="KW-0238">DNA-binding</keyword>
<dbReference type="Pfam" id="PF13412">
    <property type="entry name" value="HTH_24"/>
    <property type="match status" value="1"/>
</dbReference>
<proteinExistence type="predicted"/>
<dbReference type="Gene3D" id="1.10.10.10">
    <property type="entry name" value="Winged helix-like DNA-binding domain superfamily/Winged helix DNA-binding domain"/>
    <property type="match status" value="1"/>
</dbReference>
<dbReference type="InterPro" id="IPR036390">
    <property type="entry name" value="WH_DNA-bd_sf"/>
</dbReference>
<name>A0ABY1A8Y8_9LACO</name>
<reference evidence="5 6" key="1">
    <citation type="submission" date="2016-10" db="EMBL/GenBank/DDBJ databases">
        <authorList>
            <person name="Varghese N."/>
            <person name="Submissions S."/>
        </authorList>
    </citation>
    <scope>NUCLEOTIDE SEQUENCE [LARGE SCALE GENOMIC DNA]</scope>
    <source>
        <strain evidence="5 6">WC1T17</strain>
    </source>
</reference>
<protein>
    <submittedName>
        <fullName evidence="5">Transcriptional regulator, AsnC family</fullName>
    </submittedName>
</protein>
<dbReference type="SMART" id="SM00344">
    <property type="entry name" value="HTH_ASNC"/>
    <property type="match status" value="1"/>
</dbReference>
<dbReference type="InterPro" id="IPR019888">
    <property type="entry name" value="Tscrpt_reg_AsnC-like"/>
</dbReference>
<dbReference type="InterPro" id="IPR036388">
    <property type="entry name" value="WH-like_DNA-bd_sf"/>
</dbReference>
<dbReference type="SUPFAM" id="SSF46785">
    <property type="entry name" value="Winged helix' DNA-binding domain"/>
    <property type="match status" value="1"/>
</dbReference>
<evidence type="ECO:0000259" key="4">
    <source>
        <dbReference type="PROSITE" id="PS50956"/>
    </source>
</evidence>
<dbReference type="Pfam" id="PF01037">
    <property type="entry name" value="AsnC_trans_reg"/>
    <property type="match status" value="1"/>
</dbReference>
<dbReference type="Gene3D" id="3.30.70.920">
    <property type="match status" value="1"/>
</dbReference>
<evidence type="ECO:0000256" key="2">
    <source>
        <dbReference type="ARBA" id="ARBA00023125"/>
    </source>
</evidence>
<dbReference type="PANTHER" id="PTHR30154:SF53">
    <property type="entry name" value="HTH-TYPE TRANSCRIPTIONAL REGULATOR LRPC"/>
    <property type="match status" value="1"/>
</dbReference>
<evidence type="ECO:0000256" key="3">
    <source>
        <dbReference type="ARBA" id="ARBA00023163"/>
    </source>
</evidence>
<feature type="domain" description="HTH asnC-type" evidence="4">
    <location>
        <begin position="1"/>
        <end position="62"/>
    </location>
</feature>
<evidence type="ECO:0000313" key="5">
    <source>
        <dbReference type="EMBL" id="SEM31865.1"/>
    </source>
</evidence>
<dbReference type="InterPro" id="IPR011008">
    <property type="entry name" value="Dimeric_a/b-barrel"/>
</dbReference>
<dbReference type="EMBL" id="FOCC01000001">
    <property type="protein sequence ID" value="SEM31865.1"/>
    <property type="molecule type" value="Genomic_DNA"/>
</dbReference>
<dbReference type="PROSITE" id="PS50956">
    <property type="entry name" value="HTH_ASNC_2"/>
    <property type="match status" value="1"/>
</dbReference>
<sequence>MDKIDSVILACLAKDARMSLKDISNHCFISAPAVSTRISHLKEAGYLTGFQAQLDAAKLGYPIKAFISLCLEPKDKQSFYPFVKSCPNVLGCDCVTGKFSQILTCRFKTTTELDEFINDLQRFGETYTQIVFSTSVEPRPLDPNLTQL</sequence>
<dbReference type="InterPro" id="IPR000485">
    <property type="entry name" value="AsnC-type_HTH_dom"/>
</dbReference>
<gene>
    <name evidence="5" type="ORF">SAMN05216431_10172</name>
</gene>
<comment type="caution">
    <text evidence="5">The sequence shown here is derived from an EMBL/GenBank/DDBJ whole genome shotgun (WGS) entry which is preliminary data.</text>
</comment>
<organism evidence="5 6">
    <name type="scientific">Ligilactobacillus ruminis</name>
    <dbReference type="NCBI Taxonomy" id="1623"/>
    <lineage>
        <taxon>Bacteria</taxon>
        <taxon>Bacillati</taxon>
        <taxon>Bacillota</taxon>
        <taxon>Bacilli</taxon>
        <taxon>Lactobacillales</taxon>
        <taxon>Lactobacillaceae</taxon>
        <taxon>Ligilactobacillus</taxon>
    </lineage>
</organism>
<evidence type="ECO:0000256" key="1">
    <source>
        <dbReference type="ARBA" id="ARBA00023015"/>
    </source>
</evidence>
<dbReference type="Proteomes" id="UP000182089">
    <property type="component" value="Unassembled WGS sequence"/>
</dbReference>
<dbReference type="PANTHER" id="PTHR30154">
    <property type="entry name" value="LEUCINE-RESPONSIVE REGULATORY PROTEIN"/>
    <property type="match status" value="1"/>
</dbReference>
<keyword evidence="3" id="KW-0804">Transcription</keyword>